<dbReference type="InterPro" id="IPR018527">
    <property type="entry name" value="Rubredoxin_Fe_BS"/>
</dbReference>
<keyword evidence="2" id="KW-0813">Transport</keyword>
<evidence type="ECO:0000313" key="7">
    <source>
        <dbReference type="EMBL" id="HIQ65295.1"/>
    </source>
</evidence>
<evidence type="ECO:0000259" key="6">
    <source>
        <dbReference type="PROSITE" id="PS50903"/>
    </source>
</evidence>
<dbReference type="CDD" id="cd00730">
    <property type="entry name" value="rubredoxin"/>
    <property type="match status" value="1"/>
</dbReference>
<dbReference type="InterPro" id="IPR024934">
    <property type="entry name" value="Rubredoxin-like_dom"/>
</dbReference>
<dbReference type="GO" id="GO:0005506">
    <property type="term" value="F:iron ion binding"/>
    <property type="evidence" value="ECO:0007669"/>
    <property type="project" value="InterPro"/>
</dbReference>
<dbReference type="PROSITE" id="PS00202">
    <property type="entry name" value="RUBREDOXIN"/>
    <property type="match status" value="1"/>
</dbReference>
<evidence type="ECO:0000256" key="5">
    <source>
        <dbReference type="ARBA" id="ARBA00023004"/>
    </source>
</evidence>
<dbReference type="InterPro" id="IPR024935">
    <property type="entry name" value="Rubredoxin_dom"/>
</dbReference>
<dbReference type="Pfam" id="PF21349">
    <property type="entry name" value="RUBY_RBDX"/>
    <property type="match status" value="1"/>
</dbReference>
<evidence type="ECO:0000313" key="8">
    <source>
        <dbReference type="Proteomes" id="UP000886725"/>
    </source>
</evidence>
<dbReference type="Gene3D" id="2.20.28.10">
    <property type="match status" value="2"/>
</dbReference>
<dbReference type="AlphaFoldDB" id="A0A9D0Z2I5"/>
<keyword evidence="4" id="KW-0249">Electron transport</keyword>
<comment type="cofactor">
    <cofactor evidence="1">
        <name>Fe(3+)</name>
        <dbReference type="ChEBI" id="CHEBI:29034"/>
    </cofactor>
</comment>
<dbReference type="PANTHER" id="PTHR48136:SF1">
    <property type="entry name" value="RUBREDOXIN-LIKE SUPERFAMILY PROTEIN"/>
    <property type="match status" value="1"/>
</dbReference>
<name>A0A9D0Z2I5_9FIRM</name>
<dbReference type="PROSITE" id="PS50903">
    <property type="entry name" value="RUBREDOXIN_LIKE"/>
    <property type="match status" value="2"/>
</dbReference>
<evidence type="ECO:0000256" key="2">
    <source>
        <dbReference type="ARBA" id="ARBA00022448"/>
    </source>
</evidence>
<dbReference type="InterPro" id="IPR048574">
    <property type="entry name" value="RUBY_RBDX"/>
</dbReference>
<protein>
    <submittedName>
        <fullName evidence="7">Rubredoxin</fullName>
    </submittedName>
</protein>
<dbReference type="Pfam" id="PF00301">
    <property type="entry name" value="Rubredoxin"/>
    <property type="match status" value="1"/>
</dbReference>
<reference evidence="7" key="1">
    <citation type="submission" date="2020-10" db="EMBL/GenBank/DDBJ databases">
        <authorList>
            <person name="Gilroy R."/>
        </authorList>
    </citation>
    <scope>NUCLEOTIDE SEQUENCE</scope>
    <source>
        <strain evidence="7">CHK165-10780</strain>
    </source>
</reference>
<accession>A0A9D0Z2I5</accession>
<comment type="caution">
    <text evidence="7">The sequence shown here is derived from an EMBL/GenBank/DDBJ whole genome shotgun (WGS) entry which is preliminary data.</text>
</comment>
<sequence>MKKYRCKICGFIYDDATQDVKFEELPDDWKCPLCGAPKAMFEEIVEDNLPKEEEEVSVAEKEELRELSNYEISYICSNLAKGCEKQYLAEEQNLFLELADYFATKETTKEGSLEMVQKQFQEDAKLMNQAMDVATKCNDSGAKRVLTWAGKTSMMIEGILSSYQKEGIDYLKNTKIWVCDICGFVYIGEEPPKVCPVCKVPSFKILEVA</sequence>
<evidence type="ECO:0000256" key="4">
    <source>
        <dbReference type="ARBA" id="ARBA00022982"/>
    </source>
</evidence>
<dbReference type="SUPFAM" id="SSF57802">
    <property type="entry name" value="Rubredoxin-like"/>
    <property type="match status" value="2"/>
</dbReference>
<dbReference type="EMBL" id="DVFU01000115">
    <property type="protein sequence ID" value="HIQ65295.1"/>
    <property type="molecule type" value="Genomic_DNA"/>
</dbReference>
<organism evidence="7 8">
    <name type="scientific">Candidatus Faecenecus gallistercoris</name>
    <dbReference type="NCBI Taxonomy" id="2840793"/>
    <lineage>
        <taxon>Bacteria</taxon>
        <taxon>Bacillati</taxon>
        <taxon>Bacillota</taxon>
        <taxon>Bacillota incertae sedis</taxon>
        <taxon>Candidatus Faecenecus</taxon>
    </lineage>
</organism>
<gene>
    <name evidence="7" type="ORF">IAC85_06115</name>
</gene>
<dbReference type="Proteomes" id="UP000886725">
    <property type="component" value="Unassembled WGS sequence"/>
</dbReference>
<proteinExistence type="predicted"/>
<keyword evidence="3" id="KW-0479">Metal-binding</keyword>
<dbReference type="PANTHER" id="PTHR48136">
    <property type="entry name" value="RUBREDOXIN-LIKE SUPERFAMILY PROTEIN"/>
    <property type="match status" value="1"/>
</dbReference>
<evidence type="ECO:0000256" key="1">
    <source>
        <dbReference type="ARBA" id="ARBA00001965"/>
    </source>
</evidence>
<feature type="domain" description="Rubredoxin-like" evidence="6">
    <location>
        <begin position="174"/>
        <end position="208"/>
    </location>
</feature>
<reference evidence="7" key="2">
    <citation type="journal article" date="2021" name="PeerJ">
        <title>Extensive microbial diversity within the chicken gut microbiome revealed by metagenomics and culture.</title>
        <authorList>
            <person name="Gilroy R."/>
            <person name="Ravi A."/>
            <person name="Getino M."/>
            <person name="Pursley I."/>
            <person name="Horton D.L."/>
            <person name="Alikhan N.F."/>
            <person name="Baker D."/>
            <person name="Gharbi K."/>
            <person name="Hall N."/>
            <person name="Watson M."/>
            <person name="Adriaenssens E.M."/>
            <person name="Foster-Nyarko E."/>
            <person name="Jarju S."/>
            <person name="Secka A."/>
            <person name="Antonio M."/>
            <person name="Oren A."/>
            <person name="Chaudhuri R.R."/>
            <person name="La Ragione R."/>
            <person name="Hildebrand F."/>
            <person name="Pallen M.J."/>
        </authorList>
    </citation>
    <scope>NUCLEOTIDE SEQUENCE</scope>
    <source>
        <strain evidence="7">CHK165-10780</strain>
    </source>
</reference>
<keyword evidence="5" id="KW-0408">Iron</keyword>
<evidence type="ECO:0000256" key="3">
    <source>
        <dbReference type="ARBA" id="ARBA00022723"/>
    </source>
</evidence>
<feature type="domain" description="Rubredoxin-like" evidence="6">
    <location>
        <begin position="1"/>
        <end position="44"/>
    </location>
</feature>